<evidence type="ECO:0000313" key="2">
    <source>
        <dbReference type="Proteomes" id="UP000016567"/>
    </source>
</evidence>
<accession>U3AS01</accession>
<gene>
    <name evidence="1" type="ORF">VAZ01S_035_00400</name>
</gene>
<name>U3AS01_9VIBR</name>
<sequence length="106" mass="12278">MDNKHKHSPQRYRKLSNNIRHAADAQDWAALKRYDLLLRQLLRDDQKVLSHPALAKVIREAKAEHNAACEKLRIATQAIEREMQQARGLQDRAMAYQLTTPRGIVL</sequence>
<comment type="caution">
    <text evidence="1">The sequence shown here is derived from an EMBL/GenBank/DDBJ whole genome shotgun (WGS) entry which is preliminary data.</text>
</comment>
<proteinExistence type="predicted"/>
<evidence type="ECO:0008006" key="3">
    <source>
        <dbReference type="Google" id="ProtNLM"/>
    </source>
</evidence>
<dbReference type="EMBL" id="BATL01000035">
    <property type="protein sequence ID" value="GAD76032.1"/>
    <property type="molecule type" value="Genomic_DNA"/>
</dbReference>
<keyword evidence="2" id="KW-1185">Reference proteome</keyword>
<protein>
    <recommendedName>
        <fullName evidence="3">LafD protein</fullName>
    </recommendedName>
</protein>
<reference evidence="1 2" key="1">
    <citation type="submission" date="2013-09" db="EMBL/GenBank/DDBJ databases">
        <title>Whole genome shotgun sequence of Vibrio azureus NBRC 104587.</title>
        <authorList>
            <person name="Isaki S."/>
            <person name="Hosoyama A."/>
            <person name="Numata M."/>
            <person name="Hashimoto M."/>
            <person name="Hosoyama Y."/>
            <person name="Tsuchikane K."/>
            <person name="Noguchi M."/>
            <person name="Hirakata S."/>
            <person name="Ichikawa N."/>
            <person name="Ohji S."/>
            <person name="Yamazoe A."/>
            <person name="Fujita N."/>
        </authorList>
    </citation>
    <scope>NUCLEOTIDE SEQUENCE [LARGE SCALE GENOMIC DNA]</scope>
    <source>
        <strain evidence="1 2">NBRC 104587</strain>
    </source>
</reference>
<evidence type="ECO:0000313" key="1">
    <source>
        <dbReference type="EMBL" id="GAD76032.1"/>
    </source>
</evidence>
<dbReference type="OrthoDB" id="5877647at2"/>
<dbReference type="STRING" id="1219077.VAZ01S_035_00400"/>
<dbReference type="Proteomes" id="UP000016567">
    <property type="component" value="Unassembled WGS sequence"/>
</dbReference>
<dbReference type="AlphaFoldDB" id="U3AS01"/>
<organism evidence="1 2">
    <name type="scientific">Vibrio azureus NBRC 104587</name>
    <dbReference type="NCBI Taxonomy" id="1219077"/>
    <lineage>
        <taxon>Bacteria</taxon>
        <taxon>Pseudomonadati</taxon>
        <taxon>Pseudomonadota</taxon>
        <taxon>Gammaproteobacteria</taxon>
        <taxon>Vibrionales</taxon>
        <taxon>Vibrionaceae</taxon>
        <taxon>Vibrio</taxon>
    </lineage>
</organism>